<evidence type="ECO:0000256" key="6">
    <source>
        <dbReference type="ARBA" id="ARBA00023237"/>
    </source>
</evidence>
<dbReference type="FunFam" id="2.170.130.10:FF:000003">
    <property type="entry name" value="SusC/RagA family TonB-linked outer membrane protein"/>
    <property type="match status" value="1"/>
</dbReference>
<dbReference type="InterPro" id="IPR012910">
    <property type="entry name" value="Plug_dom"/>
</dbReference>
<keyword evidence="4 7" id="KW-0812">Transmembrane</keyword>
<dbReference type="InterPro" id="IPR036942">
    <property type="entry name" value="Beta-barrel_TonB_sf"/>
</dbReference>
<dbReference type="InterPro" id="IPR023996">
    <property type="entry name" value="TonB-dep_OMP_SusC/RagA"/>
</dbReference>
<evidence type="ECO:0000256" key="3">
    <source>
        <dbReference type="ARBA" id="ARBA00022452"/>
    </source>
</evidence>
<evidence type="ECO:0000256" key="7">
    <source>
        <dbReference type="PROSITE-ProRule" id="PRU01360"/>
    </source>
</evidence>
<dbReference type="PROSITE" id="PS52016">
    <property type="entry name" value="TONB_DEPENDENT_REC_3"/>
    <property type="match status" value="1"/>
</dbReference>
<dbReference type="Proteomes" id="UP000076715">
    <property type="component" value="Unassembled WGS sequence"/>
</dbReference>
<keyword evidence="2 7" id="KW-0813">Transport</keyword>
<comment type="similarity">
    <text evidence="7">Belongs to the TonB-dependent receptor family.</text>
</comment>
<keyword evidence="3 7" id="KW-1134">Transmembrane beta strand</keyword>
<evidence type="ECO:0000259" key="8">
    <source>
        <dbReference type="Pfam" id="PF07715"/>
    </source>
</evidence>
<evidence type="ECO:0000313" key="9">
    <source>
        <dbReference type="EMBL" id="KZS42673.1"/>
    </source>
</evidence>
<comment type="caution">
    <text evidence="9">The sequence shown here is derived from an EMBL/GenBank/DDBJ whole genome shotgun (WGS) entry which is preliminary data.</text>
</comment>
<dbReference type="Pfam" id="PF07715">
    <property type="entry name" value="Plug"/>
    <property type="match status" value="1"/>
</dbReference>
<accession>A0A163CQY7</accession>
<dbReference type="EMBL" id="LQRT01000002">
    <property type="protein sequence ID" value="KZS42673.1"/>
    <property type="molecule type" value="Genomic_DNA"/>
</dbReference>
<dbReference type="NCBIfam" id="TIGR04057">
    <property type="entry name" value="SusC_RagA_signa"/>
    <property type="match status" value="1"/>
</dbReference>
<dbReference type="Gene3D" id="2.60.40.1120">
    <property type="entry name" value="Carboxypeptidase-like, regulatory domain"/>
    <property type="match status" value="1"/>
</dbReference>
<protein>
    <recommendedName>
        <fullName evidence="8">TonB-dependent receptor plug domain-containing protein</fullName>
    </recommendedName>
</protein>
<dbReference type="Pfam" id="PF13715">
    <property type="entry name" value="CarbopepD_reg_2"/>
    <property type="match status" value="1"/>
</dbReference>
<keyword evidence="5 7" id="KW-0472">Membrane</keyword>
<evidence type="ECO:0000256" key="4">
    <source>
        <dbReference type="ARBA" id="ARBA00022692"/>
    </source>
</evidence>
<evidence type="ECO:0000313" key="10">
    <source>
        <dbReference type="Proteomes" id="UP000076715"/>
    </source>
</evidence>
<comment type="subcellular location">
    <subcellularLocation>
        <location evidence="1 7">Cell outer membrane</location>
        <topology evidence="1 7">Multi-pass membrane protein</topology>
    </subcellularLocation>
</comment>
<dbReference type="InterPro" id="IPR037066">
    <property type="entry name" value="Plug_dom_sf"/>
</dbReference>
<evidence type="ECO:0000256" key="1">
    <source>
        <dbReference type="ARBA" id="ARBA00004571"/>
    </source>
</evidence>
<dbReference type="SUPFAM" id="SSF49464">
    <property type="entry name" value="Carboxypeptidase regulatory domain-like"/>
    <property type="match status" value="1"/>
</dbReference>
<sequence length="1001" mass="110030">MHAQTNTITGKVFDNGIPLPGVNVFIKNSTSGTQTDFDGNFVLNNVPINSVLVFSYIGFEPQEVTIGTQTSLSITMKEDSQSLEEVIVVGYGAQRKSDLTGAISSISADEIVRAPVVSTTQALQGRAPGVSVIANSGQPGAAPLIRIRGTGTINNTAPYVIIDGVPGDLNNINPSDVKSIEVLKDASATAIYGSNGANGVILVTTKAGRVGKLKININSSIGTRNQIRELDVLNSQEYAGLINEGLTNSGEPARFTNAEAAALPTFEWGTLNLQTGFFQNQQVSLSGGTEKVNYFVSYGYVNEEGTLRDSNFDRHNLRINNEYKVNDNIKFGHRITYSITDQNTRRSFGAFLESQSAINGWAWEPYLPFFDQNGGFTAPVNRTAIHPLAEVRFDTNNDIRRNFGLNAYVNVDFLKDFNFVSTYAPGFGTREAYDFDLPTGTTFAENGGVVQNQRRLQTRSDRFTGYTWSNVLTYAKEIGRHNITALIGHEQQESESFISTTTTVDIPDIINDPDISSGTTSAAGSRTPLAVLSYFSRVSYNFADRYLLTGTMRWDGASVFGENERFGRFPAISAAWNVHNEKFLENSSFINQLKLRGGYGEVGNRNIGTFGYLPRLQAGPTSGFDVVFDGARSGGAAARQIANQSLKWERAVSTNFGIDISFLNDFSITVDYFDKDTDGAILPILPLTQTSGLSDTTNFNIAEINNKGWEFSVSYKKRFGDFGIRATGYMDMIDNEVTSLDRDSGFIASGTAAILEDFARTEAGFPISYFYGLQTNGIYQNAAEVAAGPTNPGDQTNPNIVNQPGDIRYVDQNGDNVIDGDDRVQIGSPHPDFTYSINLDFDYKQFDLSLFFQGVEGNDIFTALPYFFEAELSSNFTRSALGRWTGPGTSNTLPRLTVDNTKNVRTSDRYVYDGSYLRLKTVQLGYNFPKEVIDRLHVDKLRVYFSGQNLITWDNYDIGLDPEIGTTFFEDATGPNNRTLGLDRGVYPQPRTLLFGINLTL</sequence>
<dbReference type="InterPro" id="IPR039426">
    <property type="entry name" value="TonB-dep_rcpt-like"/>
</dbReference>
<gene>
    <name evidence="9" type="ORF">AWE51_04280</name>
</gene>
<dbReference type="AlphaFoldDB" id="A0A163CQY7"/>
<dbReference type="InterPro" id="IPR008969">
    <property type="entry name" value="CarboxyPept-like_regulatory"/>
</dbReference>
<dbReference type="Gene3D" id="2.40.170.20">
    <property type="entry name" value="TonB-dependent receptor, beta-barrel domain"/>
    <property type="match status" value="1"/>
</dbReference>
<evidence type="ECO:0000256" key="5">
    <source>
        <dbReference type="ARBA" id="ARBA00023136"/>
    </source>
</evidence>
<dbReference type="GO" id="GO:0009279">
    <property type="term" value="C:cell outer membrane"/>
    <property type="evidence" value="ECO:0007669"/>
    <property type="project" value="UniProtKB-SubCell"/>
</dbReference>
<name>A0A163CQY7_9FLAO</name>
<proteinExistence type="inferred from homology"/>
<organism evidence="9 10">
    <name type="scientific">Aquimarina aggregata</name>
    <dbReference type="NCBI Taxonomy" id="1642818"/>
    <lineage>
        <taxon>Bacteria</taxon>
        <taxon>Pseudomonadati</taxon>
        <taxon>Bacteroidota</taxon>
        <taxon>Flavobacteriia</taxon>
        <taxon>Flavobacteriales</taxon>
        <taxon>Flavobacteriaceae</taxon>
        <taxon>Aquimarina</taxon>
    </lineage>
</organism>
<keyword evidence="6 7" id="KW-0998">Cell outer membrane</keyword>
<evidence type="ECO:0000256" key="2">
    <source>
        <dbReference type="ARBA" id="ARBA00022448"/>
    </source>
</evidence>
<reference evidence="9 10" key="1">
    <citation type="submission" date="2016-01" db="EMBL/GenBank/DDBJ databases">
        <title>The draft genome sequence of Aquimarina sp. RZW4-3-2.</title>
        <authorList>
            <person name="Wang Y."/>
        </authorList>
    </citation>
    <scope>NUCLEOTIDE SEQUENCE [LARGE SCALE GENOMIC DNA]</scope>
    <source>
        <strain evidence="9 10">RZW4-3-2</strain>
    </source>
</reference>
<dbReference type="STRING" id="1642818.AWE51_04280"/>
<dbReference type="NCBIfam" id="TIGR04056">
    <property type="entry name" value="OMP_RagA_SusC"/>
    <property type="match status" value="1"/>
</dbReference>
<dbReference type="SUPFAM" id="SSF56935">
    <property type="entry name" value="Porins"/>
    <property type="match status" value="1"/>
</dbReference>
<keyword evidence="10" id="KW-1185">Reference proteome</keyword>
<dbReference type="Gene3D" id="2.170.130.10">
    <property type="entry name" value="TonB-dependent receptor, plug domain"/>
    <property type="match status" value="1"/>
</dbReference>
<feature type="domain" description="TonB-dependent receptor plug" evidence="8">
    <location>
        <begin position="96"/>
        <end position="200"/>
    </location>
</feature>
<dbReference type="InterPro" id="IPR023997">
    <property type="entry name" value="TonB-dep_OMP_SusC/RagA_CS"/>
</dbReference>